<gene>
    <name evidence="2" type="ORF">ACFOUW_01840</name>
</gene>
<evidence type="ECO:0000313" key="2">
    <source>
        <dbReference type="EMBL" id="MFC3759568.1"/>
    </source>
</evidence>
<proteinExistence type="predicted"/>
<evidence type="ECO:0000256" key="1">
    <source>
        <dbReference type="SAM" id="MobiDB-lite"/>
    </source>
</evidence>
<protein>
    <submittedName>
        <fullName evidence="2">Uncharacterized protein</fullName>
    </submittedName>
</protein>
<dbReference type="Proteomes" id="UP001595699">
    <property type="component" value="Unassembled WGS sequence"/>
</dbReference>
<sequence>MPEDAQVLIKTTLVGIGSRLHDGQYFSYYSIDLLPGYDEELGYGTVRGTEADKQAWRSAAAEYMDVIAAANVALWKVLYRSRWRHHVPGGRGRIQSAKRRYHEDTQTARLAYQPVLDEIARRHQAEVDELRRQFLAEQAVRDAELAEIREQERRYRSLADEPVWGWIVTPGDKVWVFRYDLAPPEVSDRNARRSDEPRTAFELEQDFWELEESGISQVEWDRAARLAAARAAAPPETTATEVDFHLWWVAVTRRIWYDPNTIPAPRPYRPARPRSTSEPEPESPRSSDGTYGRGD</sequence>
<keyword evidence="3" id="KW-1185">Reference proteome</keyword>
<reference evidence="3" key="1">
    <citation type="journal article" date="2019" name="Int. J. Syst. Evol. Microbiol.">
        <title>The Global Catalogue of Microorganisms (GCM) 10K type strain sequencing project: providing services to taxonomists for standard genome sequencing and annotation.</title>
        <authorList>
            <consortium name="The Broad Institute Genomics Platform"/>
            <consortium name="The Broad Institute Genome Sequencing Center for Infectious Disease"/>
            <person name="Wu L."/>
            <person name="Ma J."/>
        </authorList>
    </citation>
    <scope>NUCLEOTIDE SEQUENCE [LARGE SCALE GENOMIC DNA]</scope>
    <source>
        <strain evidence="3">CGMCC 4.7241</strain>
    </source>
</reference>
<name>A0ABV7Y2W3_9ACTN</name>
<accession>A0ABV7Y2W3</accession>
<evidence type="ECO:0000313" key="3">
    <source>
        <dbReference type="Proteomes" id="UP001595699"/>
    </source>
</evidence>
<feature type="region of interest" description="Disordered" evidence="1">
    <location>
        <begin position="261"/>
        <end position="295"/>
    </location>
</feature>
<dbReference type="EMBL" id="JBHRZH010000001">
    <property type="protein sequence ID" value="MFC3759568.1"/>
    <property type="molecule type" value="Genomic_DNA"/>
</dbReference>
<comment type="caution">
    <text evidence="2">The sequence shown here is derived from an EMBL/GenBank/DDBJ whole genome shotgun (WGS) entry which is preliminary data.</text>
</comment>
<organism evidence="2 3">
    <name type="scientific">Tenggerimyces flavus</name>
    <dbReference type="NCBI Taxonomy" id="1708749"/>
    <lineage>
        <taxon>Bacteria</taxon>
        <taxon>Bacillati</taxon>
        <taxon>Actinomycetota</taxon>
        <taxon>Actinomycetes</taxon>
        <taxon>Propionibacteriales</taxon>
        <taxon>Nocardioidaceae</taxon>
        <taxon>Tenggerimyces</taxon>
    </lineage>
</organism>
<dbReference type="RefSeq" id="WP_205122054.1">
    <property type="nucleotide sequence ID" value="NZ_JAFBCM010000001.1"/>
</dbReference>